<evidence type="ECO:0000313" key="2">
    <source>
        <dbReference type="Proteomes" id="UP000637628"/>
    </source>
</evidence>
<organism evidence="1 2">
    <name type="scientific">Paractinoplanes durhamensis</name>
    <dbReference type="NCBI Taxonomy" id="113563"/>
    <lineage>
        <taxon>Bacteria</taxon>
        <taxon>Bacillati</taxon>
        <taxon>Actinomycetota</taxon>
        <taxon>Actinomycetes</taxon>
        <taxon>Micromonosporales</taxon>
        <taxon>Micromonosporaceae</taxon>
        <taxon>Paractinoplanes</taxon>
    </lineage>
</organism>
<keyword evidence="2" id="KW-1185">Reference proteome</keyword>
<dbReference type="InterPro" id="IPR046198">
    <property type="entry name" value="DUF6230"/>
</dbReference>
<evidence type="ECO:0000313" key="1">
    <source>
        <dbReference type="EMBL" id="GIE03029.1"/>
    </source>
</evidence>
<comment type="caution">
    <text evidence="1">The sequence shown here is derived from an EMBL/GenBank/DDBJ whole genome shotgun (WGS) entry which is preliminary data.</text>
</comment>
<protein>
    <submittedName>
        <fullName evidence="1">Cholesterol esterase</fullName>
    </submittedName>
</protein>
<sequence>MPSANEGRTHWGRSAVLLIPALVALGGLTVAIAEGALAASFGVSGQSFKVSAAKVEGTDVAAYLDTAAGVDGAHHPVMLAGVGKASMRDVCTSAVVTVPVVGKISLKVLGGKTEPITGTNVVADADALLGGNGVVTDVEAGRDASTLNRVPGVTGPKGRFGVQAGSLSTEDVRSTAWSANGGTVKLSGGLDVSVTAGVHECF</sequence>
<reference evidence="1 2" key="1">
    <citation type="submission" date="2021-01" db="EMBL/GenBank/DDBJ databases">
        <title>Whole genome shotgun sequence of Actinoplanes durhamensis NBRC 14914.</title>
        <authorList>
            <person name="Komaki H."/>
            <person name="Tamura T."/>
        </authorList>
    </citation>
    <scope>NUCLEOTIDE SEQUENCE [LARGE SCALE GENOMIC DNA]</scope>
    <source>
        <strain evidence="1 2">NBRC 14914</strain>
    </source>
</reference>
<dbReference type="RefSeq" id="WP_203728748.1">
    <property type="nucleotide sequence ID" value="NZ_BAAATX010000010.1"/>
</dbReference>
<name>A0ABQ3Z0F0_9ACTN</name>
<dbReference type="Proteomes" id="UP000637628">
    <property type="component" value="Unassembled WGS sequence"/>
</dbReference>
<dbReference type="Pfam" id="PF19741">
    <property type="entry name" value="DUF6230"/>
    <property type="match status" value="1"/>
</dbReference>
<dbReference type="EMBL" id="BOML01000035">
    <property type="protein sequence ID" value="GIE03029.1"/>
    <property type="molecule type" value="Genomic_DNA"/>
</dbReference>
<gene>
    <name evidence="1" type="ORF">Adu01nite_43790</name>
</gene>
<proteinExistence type="predicted"/>
<accession>A0ABQ3Z0F0</accession>